<feature type="active site" evidence="5">
    <location>
        <position position="273"/>
    </location>
</feature>
<dbReference type="PRINTS" id="PR00704">
    <property type="entry name" value="CALPAIN"/>
</dbReference>
<dbReference type="SUPFAM" id="SSF54001">
    <property type="entry name" value="Cysteine proteinases"/>
    <property type="match status" value="1"/>
</dbReference>
<dbReference type="PANTHER" id="PTHR10183">
    <property type="entry name" value="CALPAIN"/>
    <property type="match status" value="1"/>
</dbReference>
<keyword evidence="3 5" id="KW-0378">Hydrolase</keyword>
<dbReference type="SMART" id="SM00230">
    <property type="entry name" value="CysPc"/>
    <property type="match status" value="1"/>
</dbReference>
<dbReference type="InterPro" id="IPR038765">
    <property type="entry name" value="Papain-like_cys_pep_sf"/>
</dbReference>
<dbReference type="InterPro" id="IPR022684">
    <property type="entry name" value="Calpain_cysteine_protease"/>
</dbReference>
<dbReference type="InterPro" id="IPR000169">
    <property type="entry name" value="Pept_cys_AS"/>
</dbReference>
<dbReference type="PROSITE" id="PS50203">
    <property type="entry name" value="CALPAIN_CAT"/>
    <property type="match status" value="1"/>
</dbReference>
<evidence type="ECO:0000313" key="9">
    <source>
        <dbReference type="EMBL" id="CED90398.1"/>
    </source>
</evidence>
<dbReference type="GO" id="GO:0004198">
    <property type="term" value="F:calcium-dependent cysteine-type endopeptidase activity"/>
    <property type="evidence" value="ECO:0007669"/>
    <property type="project" value="InterPro"/>
</dbReference>
<feature type="active site" evidence="5">
    <location>
        <position position="450"/>
    </location>
</feature>
<evidence type="ECO:0000256" key="4">
    <source>
        <dbReference type="ARBA" id="ARBA00022807"/>
    </source>
</evidence>
<name>A0A1L7RLR7_9ACTO</name>
<evidence type="ECO:0000256" key="6">
    <source>
        <dbReference type="SAM" id="MobiDB-lite"/>
    </source>
</evidence>
<feature type="active site" evidence="5">
    <location>
        <position position="474"/>
    </location>
</feature>
<keyword evidence="4 5" id="KW-0788">Thiol protease</keyword>
<gene>
    <name evidence="9" type="ORF">AAM4_0503</name>
</gene>
<dbReference type="EMBL" id="LK995471">
    <property type="protein sequence ID" value="CED90398.1"/>
    <property type="molecule type" value="Genomic_DNA"/>
</dbReference>
<keyword evidence="7" id="KW-0812">Transmembrane</keyword>
<dbReference type="GO" id="GO:0006508">
    <property type="term" value="P:proteolysis"/>
    <property type="evidence" value="ECO:0007669"/>
    <property type="project" value="UniProtKB-KW"/>
</dbReference>
<feature type="region of interest" description="Disordered" evidence="6">
    <location>
        <begin position="1"/>
        <end position="26"/>
    </location>
</feature>
<dbReference type="Pfam" id="PF00648">
    <property type="entry name" value="Peptidase_C2"/>
    <property type="match status" value="1"/>
</dbReference>
<dbReference type="InterPro" id="IPR001300">
    <property type="entry name" value="Peptidase_C2_calpain_cat"/>
</dbReference>
<evidence type="ECO:0000256" key="5">
    <source>
        <dbReference type="PROSITE-ProRule" id="PRU00239"/>
    </source>
</evidence>
<dbReference type="AlphaFoldDB" id="A0A1L7RLR7"/>
<feature type="region of interest" description="Disordered" evidence="6">
    <location>
        <begin position="87"/>
        <end position="123"/>
    </location>
</feature>
<reference evidence="9" key="1">
    <citation type="submission" date="2014-07" db="EMBL/GenBank/DDBJ databases">
        <authorList>
            <person name="Zhang J.E."/>
            <person name="Yang H."/>
            <person name="Guo J."/>
            <person name="Deng Z."/>
            <person name="Luo H."/>
            <person name="Luo M."/>
            <person name="Zhao B."/>
        </authorList>
    </citation>
    <scope>NUCLEOTIDE SEQUENCE</scope>
    <source>
        <strain evidence="9">AM4</strain>
    </source>
</reference>
<evidence type="ECO:0000256" key="3">
    <source>
        <dbReference type="ARBA" id="ARBA00022801"/>
    </source>
</evidence>
<keyword evidence="2 5" id="KW-0645">Protease</keyword>
<protein>
    <submittedName>
        <fullName evidence="9">Eukaryotic thiol (Cysteine) proteases cysteine active site</fullName>
    </submittedName>
</protein>
<feature type="compositionally biased region" description="Basic residues" evidence="6">
    <location>
        <begin position="1"/>
        <end position="10"/>
    </location>
</feature>
<evidence type="ECO:0000256" key="2">
    <source>
        <dbReference type="ARBA" id="ARBA00022670"/>
    </source>
</evidence>
<dbReference type="PANTHER" id="PTHR10183:SF379">
    <property type="entry name" value="CALPAIN-5"/>
    <property type="match status" value="1"/>
</dbReference>
<feature type="transmembrane region" description="Helical" evidence="7">
    <location>
        <begin position="32"/>
        <end position="53"/>
    </location>
</feature>
<evidence type="ECO:0000256" key="7">
    <source>
        <dbReference type="SAM" id="Phobius"/>
    </source>
</evidence>
<dbReference type="PROSITE" id="PS00139">
    <property type="entry name" value="THIOL_PROTEASE_CYS"/>
    <property type="match status" value="1"/>
</dbReference>
<feature type="domain" description="Calpain catalytic" evidence="8">
    <location>
        <begin position="248"/>
        <end position="503"/>
    </location>
</feature>
<sequence>MKTSIRRPHTAAKEAARSGSPRSKCSERGATTLEYAGVILLACLLVGAVITGISSTSIGTRIACAIDSIITGSSSCAPVTPVTVGHSPSDGNAAANPAAANASGSSNTSTSGTSDTPDRPAVDQNKVNNALKDVQAGIDGGWNGVGTGDLKKIEKALSGLNGAEVDAVIAGLSDEELQKWVKEMEEDGWFFGARGWSAQRRQEMWKEVLEDASYDTVRRLAEFSHDIQPKFDDIEHSGEYEGGPQYEEAPADSKPVIDGVSPEDISQGIVGDCWYIASLQAVAQADPSVIEDAITDNGNGTYTVRLYKDGKPVYITVTTDQVVGQAEGHEGERPFARATDPNEMWPPIMEKALAAYEGSYGAIESNHGYRGMEILTGKKSTKKTDISAQELKDALDDGQAVTAGSKAKPLRFRYVPWVDDNPDDYPDRLYNTNATDSNGDPLPEPLVYNHEYYVQSVDLGDPNDPSDDTVIVANPWGGTHEPMTLPFEDFKDGYSEFSFNPVH</sequence>
<proteinExistence type="inferred from homology"/>
<feature type="compositionally biased region" description="Low complexity" evidence="6">
    <location>
        <begin position="87"/>
        <end position="115"/>
    </location>
</feature>
<keyword evidence="7" id="KW-0472">Membrane</keyword>
<organism evidence="9">
    <name type="scientific">Actinomyces succiniciruminis</name>
    <dbReference type="NCBI Taxonomy" id="1522002"/>
    <lineage>
        <taxon>Bacteria</taxon>
        <taxon>Bacillati</taxon>
        <taxon>Actinomycetota</taxon>
        <taxon>Actinomycetes</taxon>
        <taxon>Actinomycetales</taxon>
        <taxon>Actinomycetaceae</taxon>
        <taxon>Actinomyces</taxon>
    </lineage>
</organism>
<accession>A0A1L7RLR7</accession>
<dbReference type="RefSeq" id="WP_210578791.1">
    <property type="nucleotide sequence ID" value="NZ_LK995471.1"/>
</dbReference>
<evidence type="ECO:0000256" key="1">
    <source>
        <dbReference type="ARBA" id="ARBA00007623"/>
    </source>
</evidence>
<keyword evidence="7" id="KW-1133">Transmembrane helix</keyword>
<comment type="similarity">
    <text evidence="1">Belongs to the peptidase C2 family.</text>
</comment>
<evidence type="ECO:0000259" key="8">
    <source>
        <dbReference type="PROSITE" id="PS50203"/>
    </source>
</evidence>